<evidence type="ECO:0000256" key="2">
    <source>
        <dbReference type="ARBA" id="ARBA00022454"/>
    </source>
</evidence>
<dbReference type="InterPro" id="IPR024263">
    <property type="entry name" value="Stn1_C_fungi"/>
</dbReference>
<dbReference type="OrthoDB" id="77828at2759"/>
<dbReference type="Proteomes" id="UP000190831">
    <property type="component" value="Chromosome H"/>
</dbReference>
<proteinExistence type="predicted"/>
<evidence type="ECO:0000256" key="1">
    <source>
        <dbReference type="ARBA" id="ARBA00004574"/>
    </source>
</evidence>
<evidence type="ECO:0000259" key="4">
    <source>
        <dbReference type="Pfam" id="PF10451"/>
    </source>
</evidence>
<dbReference type="Gene3D" id="3.30.1370.230">
    <property type="entry name" value="Stn1, C-terminal wHTH domain"/>
    <property type="match status" value="1"/>
</dbReference>
<dbReference type="GO" id="GO:0016233">
    <property type="term" value="P:telomere capping"/>
    <property type="evidence" value="ECO:0007669"/>
    <property type="project" value="InterPro"/>
</dbReference>
<reference evidence="6 7" key="1">
    <citation type="submission" date="2016-03" db="EMBL/GenBank/DDBJ databases">
        <authorList>
            <person name="Devillers H."/>
        </authorList>
    </citation>
    <scope>NUCLEOTIDE SEQUENCE [LARGE SCALE GENOMIC DNA]</scope>
    <source>
        <strain evidence="6">CBS 6772</strain>
    </source>
</reference>
<dbReference type="InterPro" id="IPR018856">
    <property type="entry name" value="Stn1_N"/>
</dbReference>
<keyword evidence="7" id="KW-1185">Reference proteome</keyword>
<gene>
    <name evidence="6" type="ORF">LAFE_0H10550G</name>
</gene>
<feature type="domain" description="Stn1 C-terminal fungi" evidence="5">
    <location>
        <begin position="312"/>
        <end position="474"/>
    </location>
</feature>
<dbReference type="STRING" id="4955.A0A1G4MK88"/>
<dbReference type="Pfam" id="PF10451">
    <property type="entry name" value="Stn1"/>
    <property type="match status" value="1"/>
</dbReference>
<keyword evidence="2" id="KW-0158">Chromosome</keyword>
<keyword evidence="3" id="KW-0779">Telomere</keyword>
<accession>A0A1G4MK88</accession>
<feature type="domain" description="CST complex subunit Stn1 N-terminal" evidence="4">
    <location>
        <begin position="16"/>
        <end position="225"/>
    </location>
</feature>
<dbReference type="OMA" id="CVAGWKW"/>
<name>A0A1G4MK88_LACFM</name>
<evidence type="ECO:0000259" key="5">
    <source>
        <dbReference type="Pfam" id="PF12659"/>
    </source>
</evidence>
<protein>
    <submittedName>
        <fullName evidence="6">LAFE_0H10550g1_1</fullName>
    </submittedName>
</protein>
<organism evidence="6 7">
    <name type="scientific">Lachancea fermentati</name>
    <name type="common">Zygosaccharomyces fermentati</name>
    <dbReference type="NCBI Taxonomy" id="4955"/>
    <lineage>
        <taxon>Eukaryota</taxon>
        <taxon>Fungi</taxon>
        <taxon>Dikarya</taxon>
        <taxon>Ascomycota</taxon>
        <taxon>Saccharomycotina</taxon>
        <taxon>Saccharomycetes</taxon>
        <taxon>Saccharomycetales</taxon>
        <taxon>Saccharomycetaceae</taxon>
        <taxon>Lachancea</taxon>
    </lineage>
</organism>
<dbReference type="Gene3D" id="2.40.50.1040">
    <property type="match status" value="1"/>
</dbReference>
<sequence>MHNNGHIVHQEGETLYYVTLLFKYSQTATITVPCFIRDVLMHYSRSVTAIKRYYPRDTAFWFFNNHPIDSVMVLGCVAGWKWKFIGDSDYAIFHLDDCTVLPDQVTLLKCKCSKSLLMRSGLPLGDLSGWTLRVRGRMNDYEELEVDLLEICGDLLAEIEFWKECFKVKRLLDKPWILDDSVSSLLSTQDDGRPLQYGTFVECLERKQFKNDLELASPYCSEDDTSYSNEIIFPIDEEVGCLESDLDQSHLMEFGVSESPKTLIVANEDSVVNQRQRISELTLADNSMSGRSQLAKREISKGHNSKYYGQQFLKYLLHQKFTEISTMNTYRNATLNGILTSAATNKSESRLHQGSEALEDVKMMLFNEVLQRLASMELISLFERQKLINIKNLKSCFNYISERISTVVKLGCYTGKIDYRHIRDALGYRNLTNYVILELYKEALRHFFASTHQSNVRWWIDLNNEEVSFIHFEYG</sequence>
<evidence type="ECO:0000313" key="6">
    <source>
        <dbReference type="EMBL" id="SCW04302.1"/>
    </source>
</evidence>
<dbReference type="GO" id="GO:1990879">
    <property type="term" value="C:CST complex"/>
    <property type="evidence" value="ECO:0007669"/>
    <property type="project" value="InterPro"/>
</dbReference>
<dbReference type="Pfam" id="PF12659">
    <property type="entry name" value="Stn1_C"/>
    <property type="match status" value="1"/>
</dbReference>
<dbReference type="AlphaFoldDB" id="A0A1G4MK88"/>
<dbReference type="InterPro" id="IPR038240">
    <property type="entry name" value="Stn1_C_sf"/>
</dbReference>
<evidence type="ECO:0000313" key="7">
    <source>
        <dbReference type="Proteomes" id="UP000190831"/>
    </source>
</evidence>
<evidence type="ECO:0000256" key="3">
    <source>
        <dbReference type="ARBA" id="ARBA00022895"/>
    </source>
</evidence>
<comment type="subcellular location">
    <subcellularLocation>
        <location evidence="1">Chromosome</location>
        <location evidence="1">Telomere</location>
    </subcellularLocation>
</comment>
<dbReference type="EMBL" id="LT598491">
    <property type="protein sequence ID" value="SCW04302.1"/>
    <property type="molecule type" value="Genomic_DNA"/>
</dbReference>